<evidence type="ECO:0000256" key="2">
    <source>
        <dbReference type="SAM" id="SignalP"/>
    </source>
</evidence>
<keyword evidence="2" id="KW-0732">Signal</keyword>
<protein>
    <submittedName>
        <fullName evidence="3">Visual system homeobox 1</fullName>
    </submittedName>
</protein>
<proteinExistence type="predicted"/>
<dbReference type="AlphaFoldDB" id="L5JZI6"/>
<dbReference type="InParanoid" id="L5JZI6"/>
<keyword evidence="4" id="KW-1185">Reference proteome</keyword>
<organism evidence="3 4">
    <name type="scientific">Pteropus alecto</name>
    <name type="common">Black flying fox</name>
    <dbReference type="NCBI Taxonomy" id="9402"/>
    <lineage>
        <taxon>Eukaryota</taxon>
        <taxon>Metazoa</taxon>
        <taxon>Chordata</taxon>
        <taxon>Craniata</taxon>
        <taxon>Vertebrata</taxon>
        <taxon>Euteleostomi</taxon>
        <taxon>Mammalia</taxon>
        <taxon>Eutheria</taxon>
        <taxon>Laurasiatheria</taxon>
        <taxon>Chiroptera</taxon>
        <taxon>Yinpterochiroptera</taxon>
        <taxon>Pteropodoidea</taxon>
        <taxon>Pteropodidae</taxon>
        <taxon>Pteropodinae</taxon>
        <taxon>Pteropus</taxon>
    </lineage>
</organism>
<dbReference type="EMBL" id="KB031070">
    <property type="protein sequence ID" value="ELK04482.1"/>
    <property type="molecule type" value="Genomic_DNA"/>
</dbReference>
<keyword evidence="3" id="KW-0371">Homeobox</keyword>
<dbReference type="STRING" id="9402.L5JZI6"/>
<dbReference type="GO" id="GO:0003677">
    <property type="term" value="F:DNA binding"/>
    <property type="evidence" value="ECO:0007669"/>
    <property type="project" value="UniProtKB-KW"/>
</dbReference>
<dbReference type="eggNOG" id="KOG0494">
    <property type="taxonomic scope" value="Eukaryota"/>
</dbReference>
<feature type="signal peptide" evidence="2">
    <location>
        <begin position="1"/>
        <end position="15"/>
    </location>
</feature>
<reference evidence="4" key="1">
    <citation type="journal article" date="2013" name="Science">
        <title>Comparative analysis of bat genomes provides insight into the evolution of flight and immunity.</title>
        <authorList>
            <person name="Zhang G."/>
            <person name="Cowled C."/>
            <person name="Shi Z."/>
            <person name="Huang Z."/>
            <person name="Bishop-Lilly K.A."/>
            <person name="Fang X."/>
            <person name="Wynne J.W."/>
            <person name="Xiong Z."/>
            <person name="Baker M.L."/>
            <person name="Zhao W."/>
            <person name="Tachedjian M."/>
            <person name="Zhu Y."/>
            <person name="Zhou P."/>
            <person name="Jiang X."/>
            <person name="Ng J."/>
            <person name="Yang L."/>
            <person name="Wu L."/>
            <person name="Xiao J."/>
            <person name="Feng Y."/>
            <person name="Chen Y."/>
            <person name="Sun X."/>
            <person name="Zhang Y."/>
            <person name="Marsh G.A."/>
            <person name="Crameri G."/>
            <person name="Broder C.C."/>
            <person name="Frey K.G."/>
            <person name="Wang L.F."/>
            <person name="Wang J."/>
        </authorList>
    </citation>
    <scope>NUCLEOTIDE SEQUENCE [LARGE SCALE GENOMIC DNA]</scope>
</reference>
<evidence type="ECO:0000313" key="4">
    <source>
        <dbReference type="Proteomes" id="UP000010552"/>
    </source>
</evidence>
<evidence type="ECO:0000313" key="3">
    <source>
        <dbReference type="EMBL" id="ELK04482.1"/>
    </source>
</evidence>
<feature type="chain" id="PRO_5012633002" evidence="2">
    <location>
        <begin position="16"/>
        <end position="126"/>
    </location>
</feature>
<feature type="region of interest" description="Disordered" evidence="1">
    <location>
        <begin position="64"/>
        <end position="126"/>
    </location>
</feature>
<accession>L5JZI6</accession>
<sequence length="126" mass="14033">MRSKLWGWVFRGSATLTGLFTVARDQGLGITAWRRMYKKSTRMIRKPGNEEKLAQVWGPYHLKEVSSPSQARPQRVSKEASLENDMADVAIDLSSSTGQETRKAYQDTNAQGSSDSEELEGLQPGV</sequence>
<evidence type="ECO:0000256" key="1">
    <source>
        <dbReference type="SAM" id="MobiDB-lite"/>
    </source>
</evidence>
<name>L5JZI6_PTEAL</name>
<gene>
    <name evidence="3" type="ORF">PAL_GLEAN10002751</name>
</gene>
<keyword evidence="3" id="KW-0238">DNA-binding</keyword>
<dbReference type="Proteomes" id="UP000010552">
    <property type="component" value="Unassembled WGS sequence"/>
</dbReference>